<comment type="caution">
    <text evidence="10">The sequence shown here is derived from an EMBL/GenBank/DDBJ whole genome shotgun (WGS) entry which is preliminary data.</text>
</comment>
<name>A0A096CTB6_9FIRM</name>
<sequence length="69" mass="7460">MAAQTSAGKGAKIGGFFKGVKAELKKVSWPNKKQLINYTTVVLVSCGLMALLVWLLDTIAHQLLKFILG</sequence>
<comment type="subcellular location">
    <subcellularLocation>
        <location evidence="9">Cell membrane</location>
        <topology evidence="9">Single-pass membrane protein</topology>
    </subcellularLocation>
    <subcellularLocation>
        <location evidence="1">Membrane</location>
    </subcellularLocation>
</comment>
<dbReference type="Pfam" id="PF00584">
    <property type="entry name" value="SecE"/>
    <property type="match status" value="1"/>
</dbReference>
<dbReference type="GO" id="GO:0043952">
    <property type="term" value="P:protein transport by the Sec complex"/>
    <property type="evidence" value="ECO:0007669"/>
    <property type="project" value="UniProtKB-UniRule"/>
</dbReference>
<dbReference type="GO" id="GO:0009306">
    <property type="term" value="P:protein secretion"/>
    <property type="evidence" value="ECO:0007669"/>
    <property type="project" value="UniProtKB-UniRule"/>
</dbReference>
<dbReference type="Proteomes" id="UP000029622">
    <property type="component" value="Unassembled WGS sequence"/>
</dbReference>
<evidence type="ECO:0000313" key="10">
    <source>
        <dbReference type="EMBL" id="KGG79799.1"/>
    </source>
</evidence>
<dbReference type="NCBIfam" id="TIGR00964">
    <property type="entry name" value="secE_bact"/>
    <property type="match status" value="1"/>
</dbReference>
<dbReference type="PROSITE" id="PS01067">
    <property type="entry name" value="SECE_SEC61G"/>
    <property type="match status" value="1"/>
</dbReference>
<keyword evidence="4 9" id="KW-0812">Transmembrane</keyword>
<dbReference type="GO" id="GO:0006605">
    <property type="term" value="P:protein targeting"/>
    <property type="evidence" value="ECO:0007669"/>
    <property type="project" value="UniProtKB-UniRule"/>
</dbReference>
<keyword evidence="2 9" id="KW-0813">Transport</keyword>
<gene>
    <name evidence="9" type="primary">secE</name>
    <name evidence="10" type="ORF">Y919_09895</name>
</gene>
<evidence type="ECO:0000256" key="9">
    <source>
        <dbReference type="HAMAP-Rule" id="MF_00422"/>
    </source>
</evidence>
<accession>A0A096CTB6</accession>
<evidence type="ECO:0000256" key="2">
    <source>
        <dbReference type="ARBA" id="ARBA00022448"/>
    </source>
</evidence>
<comment type="similarity">
    <text evidence="9">Belongs to the SecE/SEC61-gamma family.</text>
</comment>
<reference evidence="10 11" key="1">
    <citation type="submission" date="2013-12" db="EMBL/GenBank/DDBJ databases">
        <title>Draft genome sequence of Caloranaerobacter sp. H53214.</title>
        <authorList>
            <person name="Jiang L.J."/>
            <person name="Shao Z.Z."/>
            <person name="Long M.N."/>
        </authorList>
    </citation>
    <scope>NUCLEOTIDE SEQUENCE [LARGE SCALE GENOMIC DNA]</scope>
    <source>
        <strain evidence="10 11">H53214</strain>
    </source>
</reference>
<dbReference type="EMBL" id="AZTB01000058">
    <property type="protein sequence ID" value="KGG79799.1"/>
    <property type="molecule type" value="Genomic_DNA"/>
</dbReference>
<evidence type="ECO:0000256" key="3">
    <source>
        <dbReference type="ARBA" id="ARBA00022475"/>
    </source>
</evidence>
<dbReference type="HAMAP" id="MF_00422">
    <property type="entry name" value="SecE"/>
    <property type="match status" value="1"/>
</dbReference>
<dbReference type="AlphaFoldDB" id="A0A096CTB6"/>
<evidence type="ECO:0000256" key="8">
    <source>
        <dbReference type="ARBA" id="ARBA00023136"/>
    </source>
</evidence>
<dbReference type="InterPro" id="IPR038379">
    <property type="entry name" value="SecE_sf"/>
</dbReference>
<organism evidence="10 11">
    <name type="scientific">Caloranaerobacter azorensis H53214</name>
    <dbReference type="NCBI Taxonomy" id="1156417"/>
    <lineage>
        <taxon>Bacteria</taxon>
        <taxon>Bacillati</taxon>
        <taxon>Bacillota</taxon>
        <taxon>Tissierellia</taxon>
        <taxon>Tissierellales</taxon>
        <taxon>Thermohalobacteraceae</taxon>
        <taxon>Caloranaerobacter</taxon>
    </lineage>
</organism>
<evidence type="ECO:0000313" key="11">
    <source>
        <dbReference type="Proteomes" id="UP000029622"/>
    </source>
</evidence>
<comment type="subunit">
    <text evidence="9">Component of the Sec protein translocase complex. Heterotrimer consisting of SecY, SecE and SecG subunits. The heterotrimers can form oligomers, although 1 heterotrimer is thought to be able to translocate proteins. Interacts with the ribosome. Interacts with SecDF, and other proteins may be involved. Interacts with SecA.</text>
</comment>
<dbReference type="GO" id="GO:0005886">
    <property type="term" value="C:plasma membrane"/>
    <property type="evidence" value="ECO:0007669"/>
    <property type="project" value="UniProtKB-SubCell"/>
</dbReference>
<dbReference type="PANTHER" id="PTHR33910">
    <property type="entry name" value="PROTEIN TRANSLOCASE SUBUNIT SECE"/>
    <property type="match status" value="1"/>
</dbReference>
<evidence type="ECO:0000256" key="6">
    <source>
        <dbReference type="ARBA" id="ARBA00022989"/>
    </source>
</evidence>
<feature type="transmembrane region" description="Helical" evidence="9">
    <location>
        <begin position="35"/>
        <end position="56"/>
    </location>
</feature>
<keyword evidence="7 9" id="KW-0811">Translocation</keyword>
<dbReference type="RefSeq" id="WP_035164331.1">
    <property type="nucleotide sequence ID" value="NZ_AZTB01000058.1"/>
</dbReference>
<dbReference type="GO" id="GO:0008320">
    <property type="term" value="F:protein transmembrane transporter activity"/>
    <property type="evidence" value="ECO:0007669"/>
    <property type="project" value="UniProtKB-UniRule"/>
</dbReference>
<keyword evidence="3 9" id="KW-1003">Cell membrane</keyword>
<evidence type="ECO:0000256" key="7">
    <source>
        <dbReference type="ARBA" id="ARBA00023010"/>
    </source>
</evidence>
<evidence type="ECO:0000256" key="1">
    <source>
        <dbReference type="ARBA" id="ARBA00004370"/>
    </source>
</evidence>
<keyword evidence="6 9" id="KW-1133">Transmembrane helix</keyword>
<dbReference type="InterPro" id="IPR001901">
    <property type="entry name" value="Translocase_SecE/Sec61-g"/>
</dbReference>
<evidence type="ECO:0000256" key="4">
    <source>
        <dbReference type="ARBA" id="ARBA00022692"/>
    </source>
</evidence>
<dbReference type="Gene3D" id="1.20.5.1030">
    <property type="entry name" value="Preprotein translocase secy subunit"/>
    <property type="match status" value="1"/>
</dbReference>
<proteinExistence type="inferred from homology"/>
<keyword evidence="8 9" id="KW-0472">Membrane</keyword>
<dbReference type="PANTHER" id="PTHR33910:SF1">
    <property type="entry name" value="PROTEIN TRANSLOCASE SUBUNIT SECE"/>
    <property type="match status" value="1"/>
</dbReference>
<evidence type="ECO:0000256" key="5">
    <source>
        <dbReference type="ARBA" id="ARBA00022927"/>
    </source>
</evidence>
<keyword evidence="5 9" id="KW-0653">Protein transport</keyword>
<dbReference type="PRINTS" id="PR01650">
    <property type="entry name" value="SECETRNLCASE"/>
</dbReference>
<comment type="function">
    <text evidence="9">Essential subunit of the Sec protein translocation channel SecYEG. Clamps together the 2 halves of SecY. May contact the channel plug during translocation.</text>
</comment>
<dbReference type="GO" id="GO:0065002">
    <property type="term" value="P:intracellular protein transmembrane transport"/>
    <property type="evidence" value="ECO:0007669"/>
    <property type="project" value="UniProtKB-UniRule"/>
</dbReference>
<dbReference type="STRING" id="1156417.Y919_09895"/>
<dbReference type="InterPro" id="IPR005807">
    <property type="entry name" value="SecE_bac"/>
</dbReference>
<protein>
    <recommendedName>
        <fullName evidence="9">Protein translocase subunit SecE</fullName>
    </recommendedName>
</protein>